<dbReference type="InterPro" id="IPR000914">
    <property type="entry name" value="SBP_5_dom"/>
</dbReference>
<keyword evidence="3" id="KW-0732">Signal</keyword>
<keyword evidence="2" id="KW-0813">Transport</keyword>
<organism evidence="5">
    <name type="scientific">marine sediment metagenome</name>
    <dbReference type="NCBI Taxonomy" id="412755"/>
    <lineage>
        <taxon>unclassified sequences</taxon>
        <taxon>metagenomes</taxon>
        <taxon>ecological metagenomes</taxon>
    </lineage>
</organism>
<sequence>GEYAFQLKAYIPDEYLTGMLLEDWVITPEKTIWHVRPGIYWAADNVDWMDNRELIAQDVVEDLLIFRDCAAGGWAFRGMTEADGIYATDRYTLVIETPGGFDLTMMYIIGYEDRSLFTPPEMEVAPGGAASWANQVGTGPFMLKEYVVGSHMTYIPNPNYWDTTTIDGVEYQIPFVDEMIYPIVPDPSSLMSALRTGVADFCGPGTLGSEYWPALEQTAPGLLSATYPVPEGGLLGLKV</sequence>
<evidence type="ECO:0000256" key="2">
    <source>
        <dbReference type="ARBA" id="ARBA00022448"/>
    </source>
</evidence>
<gene>
    <name evidence="5" type="ORF">S12H4_52352</name>
</gene>
<feature type="non-terminal residue" evidence="5">
    <location>
        <position position="1"/>
    </location>
</feature>
<dbReference type="InterPro" id="IPR039424">
    <property type="entry name" value="SBP_5"/>
</dbReference>
<dbReference type="PANTHER" id="PTHR30290">
    <property type="entry name" value="PERIPLASMIC BINDING COMPONENT OF ABC TRANSPORTER"/>
    <property type="match status" value="1"/>
</dbReference>
<accession>X1VIB1</accession>
<dbReference type="EMBL" id="BARW01033207">
    <property type="protein sequence ID" value="GAJ07285.1"/>
    <property type="molecule type" value="Genomic_DNA"/>
</dbReference>
<dbReference type="Gene3D" id="3.40.190.10">
    <property type="entry name" value="Periplasmic binding protein-like II"/>
    <property type="match status" value="1"/>
</dbReference>
<dbReference type="GO" id="GO:0015833">
    <property type="term" value="P:peptide transport"/>
    <property type="evidence" value="ECO:0007669"/>
    <property type="project" value="TreeGrafter"/>
</dbReference>
<feature type="non-terminal residue" evidence="5">
    <location>
        <position position="239"/>
    </location>
</feature>
<evidence type="ECO:0000259" key="4">
    <source>
        <dbReference type="Pfam" id="PF00496"/>
    </source>
</evidence>
<dbReference type="PANTHER" id="PTHR30290:SF9">
    <property type="entry name" value="OLIGOPEPTIDE-BINDING PROTEIN APPA"/>
    <property type="match status" value="1"/>
</dbReference>
<comment type="caution">
    <text evidence="5">The sequence shown here is derived from an EMBL/GenBank/DDBJ whole genome shotgun (WGS) entry which is preliminary data.</text>
</comment>
<evidence type="ECO:0000256" key="1">
    <source>
        <dbReference type="ARBA" id="ARBA00005695"/>
    </source>
</evidence>
<dbReference type="Pfam" id="PF00496">
    <property type="entry name" value="SBP_bac_5"/>
    <property type="match status" value="1"/>
</dbReference>
<evidence type="ECO:0000313" key="5">
    <source>
        <dbReference type="EMBL" id="GAJ07285.1"/>
    </source>
</evidence>
<evidence type="ECO:0000256" key="3">
    <source>
        <dbReference type="ARBA" id="ARBA00022729"/>
    </source>
</evidence>
<reference evidence="5" key="1">
    <citation type="journal article" date="2014" name="Front. Microbiol.">
        <title>High frequency of phylogenetically diverse reductive dehalogenase-homologous genes in deep subseafloor sedimentary metagenomes.</title>
        <authorList>
            <person name="Kawai M."/>
            <person name="Futagami T."/>
            <person name="Toyoda A."/>
            <person name="Takaki Y."/>
            <person name="Nishi S."/>
            <person name="Hori S."/>
            <person name="Arai W."/>
            <person name="Tsubouchi T."/>
            <person name="Morono Y."/>
            <person name="Uchiyama I."/>
            <person name="Ito T."/>
            <person name="Fujiyama A."/>
            <person name="Inagaki F."/>
            <person name="Takami H."/>
        </authorList>
    </citation>
    <scope>NUCLEOTIDE SEQUENCE</scope>
    <source>
        <strain evidence="5">Expedition CK06-06</strain>
    </source>
</reference>
<comment type="similarity">
    <text evidence="1">Belongs to the bacterial solute-binding protein 5 family.</text>
</comment>
<protein>
    <recommendedName>
        <fullName evidence="4">Solute-binding protein family 5 domain-containing protein</fullName>
    </recommendedName>
</protein>
<dbReference type="AlphaFoldDB" id="X1VIB1"/>
<dbReference type="SUPFAM" id="SSF53850">
    <property type="entry name" value="Periplasmic binding protein-like II"/>
    <property type="match status" value="1"/>
</dbReference>
<name>X1VIB1_9ZZZZ</name>
<dbReference type="GO" id="GO:1904680">
    <property type="term" value="F:peptide transmembrane transporter activity"/>
    <property type="evidence" value="ECO:0007669"/>
    <property type="project" value="TreeGrafter"/>
</dbReference>
<proteinExistence type="inferred from homology"/>
<feature type="domain" description="Solute-binding protein family 5" evidence="4">
    <location>
        <begin position="20"/>
        <end position="206"/>
    </location>
</feature>